<dbReference type="Pfam" id="PF10396">
    <property type="entry name" value="TrmE_N"/>
    <property type="match status" value="1"/>
</dbReference>
<dbReference type="InterPro" id="IPR018948">
    <property type="entry name" value="GTP-bd_TrmE_N"/>
</dbReference>
<dbReference type="SUPFAM" id="SSF116878">
    <property type="entry name" value="TrmE connector domain"/>
    <property type="match status" value="1"/>
</dbReference>
<feature type="binding site" evidence="6">
    <location>
        <position position="255"/>
    </location>
    <ligand>
        <name>K(+)</name>
        <dbReference type="ChEBI" id="CHEBI:29103"/>
    </ligand>
</feature>
<dbReference type="Pfam" id="PF12631">
    <property type="entry name" value="MnmE_helical"/>
    <property type="match status" value="1"/>
</dbReference>
<feature type="binding site" evidence="6">
    <location>
        <position position="274"/>
    </location>
    <ligand>
        <name>K(+)</name>
        <dbReference type="ChEBI" id="CHEBI:29103"/>
    </ligand>
</feature>
<protein>
    <recommendedName>
        <fullName evidence="6">tRNA modification GTPase MnmE</fullName>
        <ecNumber evidence="6">3.6.-.-</ecNumber>
    </recommendedName>
</protein>
<evidence type="ECO:0000256" key="7">
    <source>
        <dbReference type="RuleBase" id="RU003313"/>
    </source>
</evidence>
<feature type="domain" description="TrmE-type G" evidence="8">
    <location>
        <begin position="245"/>
        <end position="403"/>
    </location>
</feature>
<keyword evidence="6" id="KW-0460">Magnesium</keyword>
<keyword evidence="6" id="KW-0479">Metal-binding</keyword>
<keyword evidence="6" id="KW-0378">Hydrolase</keyword>
<keyword evidence="3 6" id="KW-0547">Nucleotide-binding</keyword>
<keyword evidence="2 6" id="KW-0819">tRNA processing</keyword>
<evidence type="ECO:0000256" key="3">
    <source>
        <dbReference type="ARBA" id="ARBA00022741"/>
    </source>
</evidence>
<dbReference type="InterPro" id="IPR031168">
    <property type="entry name" value="G_TrmE"/>
</dbReference>
<dbReference type="SUPFAM" id="SSF52540">
    <property type="entry name" value="P-loop containing nucleoside triphosphate hydrolases"/>
    <property type="match status" value="1"/>
</dbReference>
<feature type="binding site" evidence="6">
    <location>
        <position position="481"/>
    </location>
    <ligand>
        <name>(6S)-5-formyl-5,6,7,8-tetrahydrofolate</name>
        <dbReference type="ChEBI" id="CHEBI:57457"/>
    </ligand>
</feature>
<feature type="binding site" evidence="6">
    <location>
        <begin position="255"/>
        <end position="260"/>
    </location>
    <ligand>
        <name>GTP</name>
        <dbReference type="ChEBI" id="CHEBI:37565"/>
    </ligand>
</feature>
<dbReference type="GO" id="GO:0005829">
    <property type="term" value="C:cytosol"/>
    <property type="evidence" value="ECO:0007669"/>
    <property type="project" value="TreeGrafter"/>
</dbReference>
<dbReference type="Gene3D" id="3.40.50.300">
    <property type="entry name" value="P-loop containing nucleotide triphosphate hydrolases"/>
    <property type="match status" value="1"/>
</dbReference>
<dbReference type="PROSITE" id="PS51709">
    <property type="entry name" value="G_TRME"/>
    <property type="match status" value="1"/>
</dbReference>
<dbReference type="HAMAP" id="MF_00379">
    <property type="entry name" value="GTPase_MnmE"/>
    <property type="match status" value="1"/>
</dbReference>
<keyword evidence="6" id="KW-0963">Cytoplasm</keyword>
<name>A0A1M5Y3P6_9FIRM</name>
<dbReference type="InterPro" id="IPR027368">
    <property type="entry name" value="MnmE_dom2"/>
</dbReference>
<feature type="binding site" evidence="6">
    <location>
        <position position="259"/>
    </location>
    <ligand>
        <name>Mg(2+)</name>
        <dbReference type="ChEBI" id="CHEBI:18420"/>
    </ligand>
</feature>
<dbReference type="Gene3D" id="3.30.1360.120">
    <property type="entry name" value="Probable tRNA modification gtpase trme, domain 1"/>
    <property type="match status" value="1"/>
</dbReference>
<dbReference type="InterPro" id="IPR027266">
    <property type="entry name" value="TrmE/GcvT-like"/>
</dbReference>
<gene>
    <name evidence="6" type="primary">mnmE</name>
    <name evidence="6" type="synonym">trmE</name>
    <name evidence="9" type="ORF">SAMN02745823_02199</name>
</gene>
<evidence type="ECO:0000259" key="8">
    <source>
        <dbReference type="PROSITE" id="PS51709"/>
    </source>
</evidence>
<evidence type="ECO:0000256" key="1">
    <source>
        <dbReference type="ARBA" id="ARBA00011043"/>
    </source>
</evidence>
<dbReference type="InterPro" id="IPR006073">
    <property type="entry name" value="GTP-bd"/>
</dbReference>
<dbReference type="PANTHER" id="PTHR42714">
    <property type="entry name" value="TRNA MODIFICATION GTPASE GTPBP3"/>
    <property type="match status" value="1"/>
</dbReference>
<evidence type="ECO:0000256" key="2">
    <source>
        <dbReference type="ARBA" id="ARBA00022694"/>
    </source>
</evidence>
<dbReference type="EMBL" id="FQXV01000007">
    <property type="protein sequence ID" value="SHI06681.1"/>
    <property type="molecule type" value="Genomic_DNA"/>
</dbReference>
<dbReference type="Pfam" id="PF01926">
    <property type="entry name" value="MMR_HSR1"/>
    <property type="match status" value="1"/>
</dbReference>
<dbReference type="InterPro" id="IPR027417">
    <property type="entry name" value="P-loop_NTPase"/>
</dbReference>
<dbReference type="RefSeq" id="WP_278277497.1">
    <property type="nucleotide sequence ID" value="NZ_FQXV01000007.1"/>
</dbReference>
<comment type="cofactor">
    <cofactor evidence="6">
        <name>K(+)</name>
        <dbReference type="ChEBI" id="CHEBI:29103"/>
    </cofactor>
    <text evidence="6">Binds 1 potassium ion per subunit.</text>
</comment>
<organism evidence="9 10">
    <name type="scientific">Sporobacter termitidis DSM 10068</name>
    <dbReference type="NCBI Taxonomy" id="1123282"/>
    <lineage>
        <taxon>Bacteria</taxon>
        <taxon>Bacillati</taxon>
        <taxon>Bacillota</taxon>
        <taxon>Clostridia</taxon>
        <taxon>Eubacteriales</taxon>
        <taxon>Oscillospiraceae</taxon>
        <taxon>Sporobacter</taxon>
    </lineage>
</organism>
<feature type="binding site" evidence="6">
    <location>
        <position position="279"/>
    </location>
    <ligand>
        <name>K(+)</name>
        <dbReference type="ChEBI" id="CHEBI:29103"/>
    </ligand>
</feature>
<dbReference type="InterPro" id="IPR025867">
    <property type="entry name" value="MnmE_helical"/>
</dbReference>
<dbReference type="GO" id="GO:0002098">
    <property type="term" value="P:tRNA wobble uridine modification"/>
    <property type="evidence" value="ECO:0007669"/>
    <property type="project" value="TreeGrafter"/>
</dbReference>
<dbReference type="STRING" id="1123282.SAMN02745823_02199"/>
<comment type="caution">
    <text evidence="6">Lacks conserved residue(s) required for the propagation of feature annotation.</text>
</comment>
<dbReference type="PANTHER" id="PTHR42714:SF2">
    <property type="entry name" value="TRNA MODIFICATION GTPASE GTPBP3, MITOCHONDRIAL"/>
    <property type="match status" value="1"/>
</dbReference>
<dbReference type="AlphaFoldDB" id="A0A1M5Y3P6"/>
<comment type="function">
    <text evidence="6">Exhibits a very high intrinsic GTPase hydrolysis rate. Involved in the addition of a carboxymethylaminomethyl (cmnm) group at the wobble position (U34) of certain tRNAs, forming tRNA-cmnm(5)s(2)U34.</text>
</comment>
<dbReference type="InterPro" id="IPR004520">
    <property type="entry name" value="GTPase_MnmE"/>
</dbReference>
<feature type="binding site" evidence="6">
    <location>
        <begin position="299"/>
        <end position="302"/>
    </location>
    <ligand>
        <name>GTP</name>
        <dbReference type="ChEBI" id="CHEBI:37565"/>
    </ligand>
</feature>
<dbReference type="GO" id="GO:0030488">
    <property type="term" value="P:tRNA methylation"/>
    <property type="evidence" value="ECO:0007669"/>
    <property type="project" value="TreeGrafter"/>
</dbReference>
<dbReference type="GO" id="GO:0003924">
    <property type="term" value="F:GTPase activity"/>
    <property type="evidence" value="ECO:0007669"/>
    <property type="project" value="UniProtKB-UniRule"/>
</dbReference>
<dbReference type="NCBIfam" id="TIGR00231">
    <property type="entry name" value="small_GTP"/>
    <property type="match status" value="1"/>
</dbReference>
<comment type="subcellular location">
    <subcellularLocation>
        <location evidence="6">Cytoplasm</location>
    </subcellularLocation>
</comment>
<dbReference type="GO" id="GO:0046872">
    <property type="term" value="F:metal ion binding"/>
    <property type="evidence" value="ECO:0007669"/>
    <property type="project" value="UniProtKB-KW"/>
</dbReference>
<sequence length="481" mass="50189">MDYQVLWIIKFCGVIKFYGFIGRSTMPDTIAAIATGGAVCAVGIIRLSGPEAIAAVDRIFLAKSGIKMCDTEDRKLVYGALMGGNGAVLDLCLCTVSRGPHSYTGEDTAELHCHGSPVVLAEGMRALFGAGVRQAAAGEFTKRAFLNGRMDLSQAEAVADLIEAETAPAAQNAAGQLQGAVGGRIDAVYNALVDLSAHFFAVIDYPDEDIDDFELNNYASVLSGAETTLRNLLETVERGRVMKDGVKTAIIGRPNVGKSSLLNALVGYERAIVTPVAGTTRDTIEEKLRVGGVLLRLTDTAGIRETSDEVERLGVERARGAASGAALVVAVFDGSAPLGDDDRIVMDIAAASEKKLAVVNKSDLGTAADIGELERRLGTALIVSARTGDGVEAFARAAEKLLGGGGPVPAGEILTNQRQAEAIGQALESVGQALKALNAGVTPDAVLTEIETALAALGEVTGKTIREDIVGRIFERFCVGK</sequence>
<feature type="binding site" evidence="6">
    <location>
        <position position="276"/>
    </location>
    <ligand>
        <name>K(+)</name>
        <dbReference type="ChEBI" id="CHEBI:29103"/>
    </ligand>
</feature>
<dbReference type="NCBIfam" id="TIGR00450">
    <property type="entry name" value="mnmE_trmE_thdF"/>
    <property type="match status" value="1"/>
</dbReference>
<evidence type="ECO:0000256" key="4">
    <source>
        <dbReference type="ARBA" id="ARBA00022958"/>
    </source>
</evidence>
<keyword evidence="10" id="KW-1185">Reference proteome</keyword>
<evidence type="ECO:0000313" key="9">
    <source>
        <dbReference type="EMBL" id="SHI06681.1"/>
    </source>
</evidence>
<evidence type="ECO:0000256" key="6">
    <source>
        <dbReference type="HAMAP-Rule" id="MF_00379"/>
    </source>
</evidence>
<feature type="binding site" evidence="6">
    <location>
        <begin position="384"/>
        <end position="386"/>
    </location>
    <ligand>
        <name>GTP</name>
        <dbReference type="ChEBI" id="CHEBI:37565"/>
    </ligand>
</feature>
<feature type="binding site" evidence="6">
    <location>
        <position position="280"/>
    </location>
    <ligand>
        <name>Mg(2+)</name>
        <dbReference type="ChEBI" id="CHEBI:18420"/>
    </ligand>
</feature>
<dbReference type="CDD" id="cd04164">
    <property type="entry name" value="trmE"/>
    <property type="match status" value="1"/>
</dbReference>
<dbReference type="EC" id="3.6.-.-" evidence="6"/>
<dbReference type="InterPro" id="IPR005225">
    <property type="entry name" value="Small_GTP-bd"/>
</dbReference>
<feature type="binding site" evidence="6">
    <location>
        <position position="149"/>
    </location>
    <ligand>
        <name>(6S)-5-formyl-5,6,7,8-tetrahydrofolate</name>
        <dbReference type="ChEBI" id="CHEBI:57457"/>
    </ligand>
</feature>
<dbReference type="GO" id="GO:0005525">
    <property type="term" value="F:GTP binding"/>
    <property type="evidence" value="ECO:0007669"/>
    <property type="project" value="UniProtKB-UniRule"/>
</dbReference>
<dbReference type="Proteomes" id="UP000183995">
    <property type="component" value="Unassembled WGS sequence"/>
</dbReference>
<proteinExistence type="inferred from homology"/>
<comment type="subunit">
    <text evidence="6">Homodimer. Heterotetramer of two MnmE and two MnmG subunits.</text>
</comment>
<feature type="binding site" evidence="6">
    <location>
        <begin position="274"/>
        <end position="280"/>
    </location>
    <ligand>
        <name>GTP</name>
        <dbReference type="ChEBI" id="CHEBI:37565"/>
    </ligand>
</feature>
<keyword evidence="5 6" id="KW-0342">GTP-binding</keyword>
<dbReference type="CDD" id="cd14858">
    <property type="entry name" value="TrmE_N"/>
    <property type="match status" value="1"/>
</dbReference>
<feature type="binding site" evidence="6">
    <location>
        <position position="46"/>
    </location>
    <ligand>
        <name>(6S)-5-formyl-5,6,7,8-tetrahydrofolate</name>
        <dbReference type="ChEBI" id="CHEBI:57457"/>
    </ligand>
</feature>
<dbReference type="Gene3D" id="1.20.120.430">
    <property type="entry name" value="tRNA modification GTPase MnmE domain 2"/>
    <property type="match status" value="1"/>
</dbReference>
<evidence type="ECO:0000313" key="10">
    <source>
        <dbReference type="Proteomes" id="UP000183995"/>
    </source>
</evidence>
<accession>A0A1M5Y3P6</accession>
<evidence type="ECO:0000256" key="5">
    <source>
        <dbReference type="ARBA" id="ARBA00023134"/>
    </source>
</evidence>
<keyword evidence="4 6" id="KW-0630">Potassium</keyword>
<feature type="binding site" evidence="6">
    <location>
        <position position="110"/>
    </location>
    <ligand>
        <name>(6S)-5-formyl-5,6,7,8-tetrahydrofolate</name>
        <dbReference type="ChEBI" id="CHEBI:57457"/>
    </ligand>
</feature>
<reference evidence="9 10" key="1">
    <citation type="submission" date="2016-11" db="EMBL/GenBank/DDBJ databases">
        <authorList>
            <person name="Jaros S."/>
            <person name="Januszkiewicz K."/>
            <person name="Wedrychowicz H."/>
        </authorList>
    </citation>
    <scope>NUCLEOTIDE SEQUENCE [LARGE SCALE GENOMIC DNA]</scope>
    <source>
        <strain evidence="9 10">DSM 10068</strain>
    </source>
</reference>
<comment type="similarity">
    <text evidence="1 6 7">Belongs to the TRAFAC class TrmE-Era-EngA-EngB-Septin-like GTPase superfamily. TrmE GTPase family.</text>
</comment>